<protein>
    <submittedName>
        <fullName evidence="2">Uncharacterized protein</fullName>
    </submittedName>
</protein>
<dbReference type="EMBL" id="MCFF01000002">
    <property type="protein sequence ID" value="ORZ28440.1"/>
    <property type="molecule type" value="Genomic_DNA"/>
</dbReference>
<dbReference type="InParanoid" id="A0A1Y2H1K9"/>
<keyword evidence="1" id="KW-0812">Transmembrane</keyword>
<sequence length="92" mass="10416">MTDVIFLLYKTQAFDFFFSFAFTLVQASASFVWLWDCTELCKVVPFNMGLSQNRVKGSQDCALFMSNKKLGRIHIRTSSYKTSFAATCSASL</sequence>
<proteinExistence type="predicted"/>
<evidence type="ECO:0000256" key="1">
    <source>
        <dbReference type="SAM" id="Phobius"/>
    </source>
</evidence>
<evidence type="ECO:0000313" key="3">
    <source>
        <dbReference type="Proteomes" id="UP000193648"/>
    </source>
</evidence>
<reference evidence="2 3" key="1">
    <citation type="submission" date="2016-07" db="EMBL/GenBank/DDBJ databases">
        <title>Pervasive Adenine N6-methylation of Active Genes in Fungi.</title>
        <authorList>
            <consortium name="DOE Joint Genome Institute"/>
            <person name="Mondo S.J."/>
            <person name="Dannebaum R.O."/>
            <person name="Kuo R.C."/>
            <person name="Labutti K."/>
            <person name="Haridas S."/>
            <person name="Kuo A."/>
            <person name="Salamov A."/>
            <person name="Ahrendt S.R."/>
            <person name="Lipzen A."/>
            <person name="Sullivan W."/>
            <person name="Andreopoulos W.B."/>
            <person name="Clum A."/>
            <person name="Lindquist E."/>
            <person name="Daum C."/>
            <person name="Ramamoorthy G.K."/>
            <person name="Gryganskyi A."/>
            <person name="Culley D."/>
            <person name="Magnuson J.K."/>
            <person name="James T.Y."/>
            <person name="O'Malley M.A."/>
            <person name="Stajich J.E."/>
            <person name="Spatafora J.W."/>
            <person name="Visel A."/>
            <person name="Grigoriev I.V."/>
        </authorList>
    </citation>
    <scope>NUCLEOTIDE SEQUENCE [LARGE SCALE GENOMIC DNA]</scope>
    <source>
        <strain evidence="2 3">NRRL 3116</strain>
    </source>
</reference>
<comment type="caution">
    <text evidence="2">The sequence shown here is derived from an EMBL/GenBank/DDBJ whole genome shotgun (WGS) entry which is preliminary data.</text>
</comment>
<dbReference type="GeneID" id="33564534"/>
<accession>A0A1Y2H1K9</accession>
<organism evidence="2 3">
    <name type="scientific">Lobosporangium transversale</name>
    <dbReference type="NCBI Taxonomy" id="64571"/>
    <lineage>
        <taxon>Eukaryota</taxon>
        <taxon>Fungi</taxon>
        <taxon>Fungi incertae sedis</taxon>
        <taxon>Mucoromycota</taxon>
        <taxon>Mortierellomycotina</taxon>
        <taxon>Mortierellomycetes</taxon>
        <taxon>Mortierellales</taxon>
        <taxon>Mortierellaceae</taxon>
        <taxon>Lobosporangium</taxon>
    </lineage>
</organism>
<gene>
    <name evidence="2" type="ORF">BCR41DRAFT_345340</name>
</gene>
<evidence type="ECO:0000313" key="2">
    <source>
        <dbReference type="EMBL" id="ORZ28440.1"/>
    </source>
</evidence>
<name>A0A1Y2H1K9_9FUNG</name>
<dbReference type="Proteomes" id="UP000193648">
    <property type="component" value="Unassembled WGS sequence"/>
</dbReference>
<keyword evidence="1" id="KW-1133">Transmembrane helix</keyword>
<feature type="transmembrane region" description="Helical" evidence="1">
    <location>
        <begin position="12"/>
        <end position="35"/>
    </location>
</feature>
<dbReference type="RefSeq" id="XP_021886125.1">
    <property type="nucleotide sequence ID" value="XM_022022690.1"/>
</dbReference>
<keyword evidence="1" id="KW-0472">Membrane</keyword>
<dbReference type="AlphaFoldDB" id="A0A1Y2H1K9"/>
<keyword evidence="3" id="KW-1185">Reference proteome</keyword>